<evidence type="ECO:0000313" key="2">
    <source>
        <dbReference type="EMBL" id="MCE7028820.1"/>
    </source>
</evidence>
<dbReference type="Pfam" id="PF02661">
    <property type="entry name" value="Fic"/>
    <property type="match status" value="1"/>
</dbReference>
<proteinExistence type="predicted"/>
<dbReference type="PROSITE" id="PS51459">
    <property type="entry name" value="FIDO"/>
    <property type="match status" value="1"/>
</dbReference>
<comment type="caution">
    <text evidence="2">The sequence shown here is derived from an EMBL/GenBank/DDBJ whole genome shotgun (WGS) entry which is preliminary data.</text>
</comment>
<organism evidence="2 3">
    <name type="scientific">Jiella avicenniae</name>
    <dbReference type="NCBI Taxonomy" id="2907202"/>
    <lineage>
        <taxon>Bacteria</taxon>
        <taxon>Pseudomonadati</taxon>
        <taxon>Pseudomonadota</taxon>
        <taxon>Alphaproteobacteria</taxon>
        <taxon>Hyphomicrobiales</taxon>
        <taxon>Aurantimonadaceae</taxon>
        <taxon>Jiella</taxon>
    </lineage>
</organism>
<evidence type="ECO:0000313" key="3">
    <source>
        <dbReference type="Proteomes" id="UP001139035"/>
    </source>
</evidence>
<gene>
    <name evidence="2" type="ORF">LZD57_12540</name>
</gene>
<evidence type="ECO:0000259" key="1">
    <source>
        <dbReference type="PROSITE" id="PS51459"/>
    </source>
</evidence>
<protein>
    <submittedName>
        <fullName evidence="2">Fic family protein</fullName>
    </submittedName>
</protein>
<dbReference type="EMBL" id="JAJUWU010000011">
    <property type="protein sequence ID" value="MCE7028820.1"/>
    <property type="molecule type" value="Genomic_DNA"/>
</dbReference>
<dbReference type="InterPro" id="IPR036597">
    <property type="entry name" value="Fido-like_dom_sf"/>
</dbReference>
<dbReference type="Gene3D" id="1.10.3290.10">
    <property type="entry name" value="Fido-like domain"/>
    <property type="match status" value="1"/>
</dbReference>
<feature type="domain" description="Fido" evidence="1">
    <location>
        <begin position="1"/>
        <end position="75"/>
    </location>
</feature>
<dbReference type="InterPro" id="IPR003812">
    <property type="entry name" value="Fido"/>
</dbReference>
<dbReference type="AlphaFoldDB" id="A0A9X1P1W2"/>
<accession>A0A9X1P1W2</accession>
<dbReference type="Proteomes" id="UP001139035">
    <property type="component" value="Unassembled WGS sequence"/>
</dbReference>
<sequence length="84" mass="9877">MNWIHPFVEGNGRTARAACYYLMCVRFGDMLPGKQTVPERIRNDRKPYYAALRKADAAWENGDFDVSELAMYLQKLLKEQLYDR</sequence>
<reference evidence="2" key="1">
    <citation type="submission" date="2022-01" db="EMBL/GenBank/DDBJ databases">
        <title>Jiella avicenniae sp. nov., a novel endophytic bacterium isolated from bark of Avicennia marina.</title>
        <authorList>
            <person name="Tuo L."/>
        </authorList>
    </citation>
    <scope>NUCLEOTIDE SEQUENCE</scope>
    <source>
        <strain evidence="2">CBK1P-4</strain>
    </source>
</reference>
<dbReference type="SUPFAM" id="SSF140931">
    <property type="entry name" value="Fic-like"/>
    <property type="match status" value="1"/>
</dbReference>
<name>A0A9X1P1W2_9HYPH</name>
<keyword evidence="3" id="KW-1185">Reference proteome</keyword>
<dbReference type="RefSeq" id="WP_233719823.1">
    <property type="nucleotide sequence ID" value="NZ_JAJUWU010000011.1"/>
</dbReference>